<dbReference type="InterPro" id="IPR016181">
    <property type="entry name" value="Acyl_CoA_acyltransferase"/>
</dbReference>
<dbReference type="RefSeq" id="WP_289363699.1">
    <property type="nucleotide sequence ID" value="NZ_JAUCBP010000002.1"/>
</dbReference>
<dbReference type="EC" id="2.3.1.-" evidence="2"/>
<keyword evidence="2" id="KW-0808">Transferase</keyword>
<proteinExistence type="predicted"/>
<dbReference type="InterPro" id="IPR038740">
    <property type="entry name" value="BioF2-like_GNAT_dom"/>
</dbReference>
<dbReference type="SUPFAM" id="SSF55729">
    <property type="entry name" value="Acyl-CoA N-acyltransferases (Nat)"/>
    <property type="match status" value="1"/>
</dbReference>
<evidence type="ECO:0000259" key="1">
    <source>
        <dbReference type="Pfam" id="PF13480"/>
    </source>
</evidence>
<gene>
    <name evidence="2" type="ORF">QTP81_03265</name>
</gene>
<comment type="caution">
    <text evidence="2">The sequence shown here is derived from an EMBL/GenBank/DDBJ whole genome shotgun (WGS) entry which is preliminary data.</text>
</comment>
<dbReference type="Proteomes" id="UP001234343">
    <property type="component" value="Unassembled WGS sequence"/>
</dbReference>
<sequence>MSGGLSTKIHVGLHAIGTLQDDWLELEKRAECHPFGCFHWCMNQARLHSAKGQTPLAICVYNDQRCVAILPLVQDRISRKLPFKCLKHMCSAFTDYQEFVVERSDSAAMLFEMCLNALVNSEYAKMPLLFAYPSAQLRELCSLVKHLLPQQLPFNHWRHSYYKRSFPNLKSKVIREARRRRKKLFASADVEIRLDIPLDESLVTWVLDQNALRFGSNRLTDIAHRQSALQLLFDYQSSLHLSAVLIDGHPAAAHLGFMCDSTLQYYLLAADDKYREFSVGIVLLHEIITAHPQVTEIDFLRGDEEYKKDWANVYTTDNGIVCLPQNTHSLVKWIAQIYTIRNQ</sequence>
<keyword evidence="3" id="KW-1185">Reference proteome</keyword>
<dbReference type="Gene3D" id="3.40.630.30">
    <property type="match status" value="1"/>
</dbReference>
<dbReference type="Pfam" id="PF13480">
    <property type="entry name" value="Acetyltransf_6"/>
    <property type="match status" value="1"/>
</dbReference>
<accession>A0ABT7STX3</accession>
<evidence type="ECO:0000313" key="3">
    <source>
        <dbReference type="Proteomes" id="UP001234343"/>
    </source>
</evidence>
<evidence type="ECO:0000313" key="2">
    <source>
        <dbReference type="EMBL" id="MDM7859626.1"/>
    </source>
</evidence>
<protein>
    <submittedName>
        <fullName evidence="2">GNAT family N-acetyltransferase</fullName>
        <ecNumber evidence="2">2.3.1.-</ecNumber>
    </submittedName>
</protein>
<reference evidence="2 3" key="1">
    <citation type="submission" date="2023-06" db="EMBL/GenBank/DDBJ databases">
        <title>Alteromonas sp. ASW11-36 isolated from intertidal sand.</title>
        <authorList>
            <person name="Li Y."/>
        </authorList>
    </citation>
    <scope>NUCLEOTIDE SEQUENCE [LARGE SCALE GENOMIC DNA]</scope>
    <source>
        <strain evidence="2 3">ASW11-36</strain>
    </source>
</reference>
<dbReference type="GO" id="GO:0016746">
    <property type="term" value="F:acyltransferase activity"/>
    <property type="evidence" value="ECO:0007669"/>
    <property type="project" value="UniProtKB-KW"/>
</dbReference>
<keyword evidence="2" id="KW-0012">Acyltransferase</keyword>
<feature type="domain" description="BioF2-like acetyltransferase" evidence="1">
    <location>
        <begin position="172"/>
        <end position="308"/>
    </location>
</feature>
<organism evidence="2 3">
    <name type="scientific">Alteromonas arenosi</name>
    <dbReference type="NCBI Taxonomy" id="3055817"/>
    <lineage>
        <taxon>Bacteria</taxon>
        <taxon>Pseudomonadati</taxon>
        <taxon>Pseudomonadota</taxon>
        <taxon>Gammaproteobacteria</taxon>
        <taxon>Alteromonadales</taxon>
        <taxon>Alteromonadaceae</taxon>
        <taxon>Alteromonas/Salinimonas group</taxon>
        <taxon>Alteromonas</taxon>
    </lineage>
</organism>
<name>A0ABT7STX3_9ALTE</name>
<dbReference type="EMBL" id="JAUCBP010000002">
    <property type="protein sequence ID" value="MDM7859626.1"/>
    <property type="molecule type" value="Genomic_DNA"/>
</dbReference>